<protein>
    <submittedName>
        <fullName evidence="3">MFS domain-containing protein</fullName>
    </submittedName>
</protein>
<keyword evidence="1" id="KW-1133">Transmembrane helix</keyword>
<accession>A0A7E4ZXR4</accession>
<dbReference type="WBParaSite" id="Pan_g24039.t1">
    <property type="protein sequence ID" value="Pan_g24039.t1"/>
    <property type="gene ID" value="Pan_g24039"/>
</dbReference>
<keyword evidence="1" id="KW-0812">Transmembrane</keyword>
<feature type="transmembrane region" description="Helical" evidence="1">
    <location>
        <begin position="54"/>
        <end position="75"/>
    </location>
</feature>
<reference evidence="3" key="2">
    <citation type="submission" date="2020-10" db="UniProtKB">
        <authorList>
            <consortium name="WormBaseParasite"/>
        </authorList>
    </citation>
    <scope>IDENTIFICATION</scope>
</reference>
<evidence type="ECO:0000313" key="2">
    <source>
        <dbReference type="Proteomes" id="UP000492821"/>
    </source>
</evidence>
<organism evidence="2 3">
    <name type="scientific">Panagrellus redivivus</name>
    <name type="common">Microworm</name>
    <dbReference type="NCBI Taxonomy" id="6233"/>
    <lineage>
        <taxon>Eukaryota</taxon>
        <taxon>Metazoa</taxon>
        <taxon>Ecdysozoa</taxon>
        <taxon>Nematoda</taxon>
        <taxon>Chromadorea</taxon>
        <taxon>Rhabditida</taxon>
        <taxon>Tylenchina</taxon>
        <taxon>Panagrolaimomorpha</taxon>
        <taxon>Panagrolaimoidea</taxon>
        <taxon>Panagrolaimidae</taxon>
        <taxon>Panagrellus</taxon>
    </lineage>
</organism>
<dbReference type="Proteomes" id="UP000492821">
    <property type="component" value="Unassembled WGS sequence"/>
</dbReference>
<dbReference type="Gene3D" id="1.20.1250.20">
    <property type="entry name" value="MFS general substrate transporter like domains"/>
    <property type="match status" value="1"/>
</dbReference>
<keyword evidence="1" id="KW-0472">Membrane</keyword>
<dbReference type="InterPro" id="IPR036259">
    <property type="entry name" value="MFS_trans_sf"/>
</dbReference>
<reference evidence="2" key="1">
    <citation type="journal article" date="2013" name="Genetics">
        <title>The draft genome and transcriptome of Panagrellus redivivus are shaped by the harsh demands of a free-living lifestyle.</title>
        <authorList>
            <person name="Srinivasan J."/>
            <person name="Dillman A.R."/>
            <person name="Macchietto M.G."/>
            <person name="Heikkinen L."/>
            <person name="Lakso M."/>
            <person name="Fracchia K.M."/>
            <person name="Antoshechkin I."/>
            <person name="Mortazavi A."/>
            <person name="Wong G."/>
            <person name="Sternberg P.W."/>
        </authorList>
    </citation>
    <scope>NUCLEOTIDE SEQUENCE [LARGE SCALE GENOMIC DNA]</scope>
    <source>
        <strain evidence="2">MT8872</strain>
    </source>
</reference>
<name>A0A7E4ZXR4_PANRE</name>
<dbReference type="AlphaFoldDB" id="A0A7E4ZXR4"/>
<dbReference type="SUPFAM" id="SSF103473">
    <property type="entry name" value="MFS general substrate transporter"/>
    <property type="match status" value="1"/>
</dbReference>
<keyword evidence="2" id="KW-1185">Reference proteome</keyword>
<sequence>MLFVNTVSDSVLTASVNRDEHAIIIVSTTAAASFFRNIAPSLGGYIMDAYGFHYIGYIGATCTLITAGIGLLVPYKHFEEKKKL</sequence>
<evidence type="ECO:0000256" key="1">
    <source>
        <dbReference type="SAM" id="Phobius"/>
    </source>
</evidence>
<proteinExistence type="predicted"/>
<evidence type="ECO:0000313" key="3">
    <source>
        <dbReference type="WBParaSite" id="Pan_g24039.t1"/>
    </source>
</evidence>